<dbReference type="NCBIfam" id="TIGR03559">
    <property type="entry name" value="F420_Rv3520c"/>
    <property type="match status" value="1"/>
</dbReference>
<dbReference type="PANTHER" id="PTHR43244">
    <property type="match status" value="1"/>
</dbReference>
<dbReference type="InterPro" id="IPR036661">
    <property type="entry name" value="Luciferase-like_sf"/>
</dbReference>
<evidence type="ECO:0000256" key="1">
    <source>
        <dbReference type="ARBA" id="ARBA00023002"/>
    </source>
</evidence>
<name>A0A1G6TKJ5_9PROT</name>
<dbReference type="GO" id="GO:0016705">
    <property type="term" value="F:oxidoreductase activity, acting on paired donors, with incorporation or reduction of molecular oxygen"/>
    <property type="evidence" value="ECO:0007669"/>
    <property type="project" value="InterPro"/>
</dbReference>
<sequence length="345" mass="36687">MKLGITIGMIRGARPQLEMDLVLEAERLGFDAIWCGESYGTDAVTPIAWVLARTTRIKAGTGIMQMPARTPTCAAMTAMTLQALSGNRFLCGIGPSGPQVVEGWHGQPNGKPLGRTREYVEIIRAILAREKPLEHEGEHYQIPYKGPGATGLGKPLRSIIHGDPALPIYTASITPGGMRLSGEIADGNLPIFMSPEGADAVVGPTLEGMAKAGRTLAGYDIAPYTKIRLGDDLQACRDAVKPELALYIGGMGARGKNFYNDYCKRLGYPDAAVKIQDAFLDGRKAEAAAAVPDKLVDEIALVGPADRIRGRLQDWKAVAKEGKVGTVVLTGATIEALRVAAEAVL</sequence>
<evidence type="ECO:0000313" key="4">
    <source>
        <dbReference type="Proteomes" id="UP000198925"/>
    </source>
</evidence>
<dbReference type="PANTHER" id="PTHR43244:SF1">
    <property type="entry name" value="5,10-METHYLENETETRAHYDROMETHANOPTERIN REDUCTASE"/>
    <property type="match status" value="1"/>
</dbReference>
<dbReference type="InterPro" id="IPR050564">
    <property type="entry name" value="F420-G6PD/mer"/>
</dbReference>
<evidence type="ECO:0000313" key="3">
    <source>
        <dbReference type="EMBL" id="SDD29712.1"/>
    </source>
</evidence>
<keyword evidence="4" id="KW-1185">Reference proteome</keyword>
<dbReference type="InterPro" id="IPR011251">
    <property type="entry name" value="Luciferase-like_dom"/>
</dbReference>
<organism evidence="3 4">
    <name type="scientific">Belnapia rosea</name>
    <dbReference type="NCBI Taxonomy" id="938405"/>
    <lineage>
        <taxon>Bacteria</taxon>
        <taxon>Pseudomonadati</taxon>
        <taxon>Pseudomonadota</taxon>
        <taxon>Alphaproteobacteria</taxon>
        <taxon>Acetobacterales</taxon>
        <taxon>Roseomonadaceae</taxon>
        <taxon>Belnapia</taxon>
    </lineage>
</organism>
<dbReference type="Pfam" id="PF00296">
    <property type="entry name" value="Bac_luciferase"/>
    <property type="match status" value="1"/>
</dbReference>
<dbReference type="STRING" id="938405.SAMN02927895_03322"/>
<dbReference type="RefSeq" id="WP_090663567.1">
    <property type="nucleotide sequence ID" value="NZ_FMZX01000006.1"/>
</dbReference>
<feature type="domain" description="Luciferase-like" evidence="2">
    <location>
        <begin position="18"/>
        <end position="316"/>
    </location>
</feature>
<dbReference type="SUPFAM" id="SSF51679">
    <property type="entry name" value="Bacterial luciferase-like"/>
    <property type="match status" value="1"/>
</dbReference>
<reference evidence="3 4" key="1">
    <citation type="submission" date="2016-10" db="EMBL/GenBank/DDBJ databases">
        <authorList>
            <person name="de Groot N.N."/>
        </authorList>
    </citation>
    <scope>NUCLEOTIDE SEQUENCE [LARGE SCALE GENOMIC DNA]</scope>
    <source>
        <strain evidence="3 4">CPCC 100156</strain>
    </source>
</reference>
<proteinExistence type="predicted"/>
<keyword evidence="1" id="KW-0560">Oxidoreductase</keyword>
<dbReference type="Proteomes" id="UP000198925">
    <property type="component" value="Unassembled WGS sequence"/>
</dbReference>
<protein>
    <submittedName>
        <fullName evidence="3">Probable F420-dependent oxidoreductase, Rv3520c family</fullName>
    </submittedName>
</protein>
<dbReference type="AlphaFoldDB" id="A0A1G6TKJ5"/>
<gene>
    <name evidence="3" type="ORF">SAMN04487779_1006109</name>
</gene>
<dbReference type="InterPro" id="IPR019951">
    <property type="entry name" value="F420_OxRdatse_Rv3520c_pred"/>
</dbReference>
<dbReference type="EMBL" id="FMZX01000006">
    <property type="protein sequence ID" value="SDD29712.1"/>
    <property type="molecule type" value="Genomic_DNA"/>
</dbReference>
<dbReference type="CDD" id="cd01097">
    <property type="entry name" value="Tetrahydromethanopterin_reductase"/>
    <property type="match status" value="1"/>
</dbReference>
<accession>A0A1G6TKJ5</accession>
<evidence type="ECO:0000259" key="2">
    <source>
        <dbReference type="Pfam" id="PF00296"/>
    </source>
</evidence>
<dbReference type="Gene3D" id="3.20.20.30">
    <property type="entry name" value="Luciferase-like domain"/>
    <property type="match status" value="1"/>
</dbReference>